<dbReference type="Gene3D" id="3.10.620.30">
    <property type="match status" value="1"/>
</dbReference>
<name>A0A9D1MBW2_9FIRM</name>
<dbReference type="Pfam" id="PF01841">
    <property type="entry name" value="Transglut_core"/>
    <property type="match status" value="1"/>
</dbReference>
<dbReference type="SUPFAM" id="SSF54001">
    <property type="entry name" value="Cysteine proteinases"/>
    <property type="match status" value="1"/>
</dbReference>
<dbReference type="SMART" id="SM00460">
    <property type="entry name" value="TGc"/>
    <property type="match status" value="1"/>
</dbReference>
<dbReference type="Proteomes" id="UP000824109">
    <property type="component" value="Unassembled WGS sequence"/>
</dbReference>
<accession>A0A9D1MBW2</accession>
<reference evidence="3" key="1">
    <citation type="submission" date="2020-10" db="EMBL/GenBank/DDBJ databases">
        <authorList>
            <person name="Gilroy R."/>
        </authorList>
    </citation>
    <scope>NUCLEOTIDE SEQUENCE</scope>
    <source>
        <strain evidence="3">USAMLcec3-3695</strain>
    </source>
</reference>
<feature type="domain" description="Transglutaminase-like" evidence="2">
    <location>
        <begin position="268"/>
        <end position="330"/>
    </location>
</feature>
<evidence type="ECO:0000256" key="1">
    <source>
        <dbReference type="SAM" id="SignalP"/>
    </source>
</evidence>
<protein>
    <recommendedName>
        <fullName evidence="2">Transglutaminase-like domain-containing protein</fullName>
    </recommendedName>
</protein>
<keyword evidence="1" id="KW-0732">Signal</keyword>
<dbReference type="InterPro" id="IPR002931">
    <property type="entry name" value="Transglutaminase-like"/>
</dbReference>
<evidence type="ECO:0000259" key="2">
    <source>
        <dbReference type="SMART" id="SM00460"/>
    </source>
</evidence>
<evidence type="ECO:0000313" key="3">
    <source>
        <dbReference type="EMBL" id="HIU57243.1"/>
    </source>
</evidence>
<gene>
    <name evidence="3" type="ORF">IAA61_05465</name>
</gene>
<organism evidence="3 4">
    <name type="scientific">Candidatus Ornithomonoglobus merdipullorum</name>
    <dbReference type="NCBI Taxonomy" id="2840895"/>
    <lineage>
        <taxon>Bacteria</taxon>
        <taxon>Bacillati</taxon>
        <taxon>Bacillota</taxon>
        <taxon>Clostridia</taxon>
        <taxon>Candidatus Ornithomonoglobus</taxon>
    </lineage>
</organism>
<evidence type="ECO:0000313" key="4">
    <source>
        <dbReference type="Proteomes" id="UP000824109"/>
    </source>
</evidence>
<dbReference type="EMBL" id="DVNB01000054">
    <property type="protein sequence ID" value="HIU57243.1"/>
    <property type="molecule type" value="Genomic_DNA"/>
</dbReference>
<reference evidence="3" key="2">
    <citation type="journal article" date="2021" name="PeerJ">
        <title>Extensive microbial diversity within the chicken gut microbiome revealed by metagenomics and culture.</title>
        <authorList>
            <person name="Gilroy R."/>
            <person name="Ravi A."/>
            <person name="Getino M."/>
            <person name="Pursley I."/>
            <person name="Horton D.L."/>
            <person name="Alikhan N.F."/>
            <person name="Baker D."/>
            <person name="Gharbi K."/>
            <person name="Hall N."/>
            <person name="Watson M."/>
            <person name="Adriaenssens E.M."/>
            <person name="Foster-Nyarko E."/>
            <person name="Jarju S."/>
            <person name="Secka A."/>
            <person name="Antonio M."/>
            <person name="Oren A."/>
            <person name="Chaudhuri R.R."/>
            <person name="La Ragione R."/>
            <person name="Hildebrand F."/>
            <person name="Pallen M.J."/>
        </authorList>
    </citation>
    <scope>NUCLEOTIDE SEQUENCE</scope>
    <source>
        <strain evidence="3">USAMLcec3-3695</strain>
    </source>
</reference>
<proteinExistence type="predicted"/>
<comment type="caution">
    <text evidence="3">The sequence shown here is derived from an EMBL/GenBank/DDBJ whole genome shotgun (WGS) entry which is preliminary data.</text>
</comment>
<dbReference type="InterPro" id="IPR038765">
    <property type="entry name" value="Papain-like_cys_pep_sf"/>
</dbReference>
<sequence>MNKIFVNLIMTAALITPSSAIVTANESMPVGGFDNGEVIRFEVDFDGSQMEDGAPLIGLFDNDEYTVPETGLYSYGGDYGYRYFKNTNDDGKAEQRSDLYERLHDACIEIATSNSDFYSSEMYEQQFGNNVSFAFIDRHPEMFIPYDGLGYLEAQDVYSTFRNDHPEFYWLPSVFAYVDSSAYNMHYVMLYVSDTYNEASERAAADEVIGSTVEEWLGDVETAKPESTYEAVRLVHDLIIDEVDYGEDDNGNPLRTEYAHSIVGVFDDNEETDVVCEGYAKAFQLLLNALDIDNIYVTGLGDGGNGIWGGHAWNMVKLDDGEYYNFDVTWDDAGGDRDPRYDYFAVGEDFFENHIINTPDGTYERIPENIAPNYEPAFLYELPDVPEYDFELSTPVRTVPPVETSDPSVTDDPFEVTMECELSEDQDTGAATVEVTFDKMPESAVAYVAGYDSQGILIGVEILNITSEQMSIPVITDGVDFFKIFAWSADGGELNRPVAEENALELGADTDVAEGVVPSVSPEAL</sequence>
<dbReference type="AlphaFoldDB" id="A0A9D1MBW2"/>
<feature type="chain" id="PRO_5039366708" description="Transglutaminase-like domain-containing protein" evidence="1">
    <location>
        <begin position="21"/>
        <end position="525"/>
    </location>
</feature>
<feature type="signal peptide" evidence="1">
    <location>
        <begin position="1"/>
        <end position="20"/>
    </location>
</feature>